<dbReference type="NCBIfam" id="NF033536">
    <property type="entry name" value="lasso_PqqD_Bac"/>
    <property type="match status" value="1"/>
</dbReference>
<accession>U5MVZ6</accession>
<dbReference type="RefSeq" id="WP_022746956.1">
    <property type="nucleotide sequence ID" value="NZ_AYXL01000200.1"/>
</dbReference>
<gene>
    <name evidence="1" type="ORF">CLSA_c28430</name>
</gene>
<keyword evidence="2" id="KW-1185">Reference proteome</keyword>
<evidence type="ECO:0000313" key="2">
    <source>
        <dbReference type="Proteomes" id="UP000017118"/>
    </source>
</evidence>
<dbReference type="Pfam" id="PF05402">
    <property type="entry name" value="PqqD"/>
    <property type="match status" value="1"/>
</dbReference>
<proteinExistence type="predicted"/>
<organism evidence="1 2">
    <name type="scientific">Clostridium saccharobutylicum DSM 13864</name>
    <dbReference type="NCBI Taxonomy" id="1345695"/>
    <lineage>
        <taxon>Bacteria</taxon>
        <taxon>Bacillati</taxon>
        <taxon>Bacillota</taxon>
        <taxon>Clostridia</taxon>
        <taxon>Eubacteriales</taxon>
        <taxon>Clostridiaceae</taxon>
        <taxon>Clostridium</taxon>
    </lineage>
</organism>
<dbReference type="AlphaFoldDB" id="U5MVZ6"/>
<dbReference type="HOGENOM" id="CLU_159325_2_0_9"/>
<evidence type="ECO:0000313" key="1">
    <source>
        <dbReference type="EMBL" id="AGX43811.1"/>
    </source>
</evidence>
<dbReference type="InterPro" id="IPR008792">
    <property type="entry name" value="PQQD"/>
</dbReference>
<name>U5MVZ6_CLOSA</name>
<dbReference type="Gene3D" id="1.10.10.1150">
    <property type="entry name" value="Coenzyme PQQ synthesis protein D (PqqD)"/>
    <property type="match status" value="1"/>
</dbReference>
<reference evidence="1 2" key="1">
    <citation type="journal article" date="2013" name="Genome Announc.">
        <title>Complete Genome Sequence of the Solvent Producer Clostridium saccharobutylicum NCP262 (DSM 13864).</title>
        <authorList>
            <person name="Poehlein A."/>
            <person name="Hartwich K."/>
            <person name="Krabben P."/>
            <person name="Ehrenreich A."/>
            <person name="Liebl W."/>
            <person name="Durre P."/>
            <person name="Gottschalk G."/>
            <person name="Daniel R."/>
        </authorList>
    </citation>
    <scope>NUCLEOTIDE SEQUENCE [LARGE SCALE GENOMIC DNA]</scope>
    <source>
        <strain evidence="1">DSM 13864</strain>
    </source>
</reference>
<dbReference type="KEGG" id="csb:CLSA_c28430"/>
<dbReference type="OrthoDB" id="1495225at2"/>
<dbReference type="InterPro" id="IPR041881">
    <property type="entry name" value="PqqD_sf"/>
</dbReference>
<dbReference type="PATRIC" id="fig|1345695.10.peg.1691"/>
<dbReference type="Proteomes" id="UP000017118">
    <property type="component" value="Chromosome"/>
</dbReference>
<sequence>MVGYNTKVCQSKQIDTTDLNGDKVMMNLDKGKYFALNSVGSRIWEIIEQEIYVKDLIKILLQEYNIDKKTCESNVLNYLGVLENEELITIK</sequence>
<dbReference type="eggNOG" id="ENOG5033BC0">
    <property type="taxonomic scope" value="Bacteria"/>
</dbReference>
<protein>
    <submittedName>
        <fullName evidence="1">Coenzyme PQQ synthesis protein D</fullName>
    </submittedName>
</protein>
<dbReference type="EMBL" id="CP006721">
    <property type="protein sequence ID" value="AGX43811.1"/>
    <property type="molecule type" value="Genomic_DNA"/>
</dbReference>